<dbReference type="EMBL" id="CAKAEH010001670">
    <property type="protein sequence ID" value="CAG9538519.1"/>
    <property type="molecule type" value="Genomic_DNA"/>
</dbReference>
<keyword evidence="4" id="KW-0904">Protein phosphatase</keyword>
<evidence type="ECO:0000256" key="1">
    <source>
        <dbReference type="ARBA" id="ARBA00001936"/>
    </source>
</evidence>
<evidence type="ECO:0000256" key="3">
    <source>
        <dbReference type="ARBA" id="ARBA00022801"/>
    </source>
</evidence>
<evidence type="ECO:0000313" key="10">
    <source>
        <dbReference type="EMBL" id="CAG9538519.1"/>
    </source>
</evidence>
<dbReference type="PROSITE" id="PS00125">
    <property type="entry name" value="SER_THR_PHOSPHATASE"/>
    <property type="match status" value="1"/>
</dbReference>
<gene>
    <name evidence="10" type="ORF">CJOHNSTONI_LOCUS8221</name>
</gene>
<evidence type="ECO:0000256" key="2">
    <source>
        <dbReference type="ARBA" id="ARBA00022723"/>
    </source>
</evidence>
<proteinExistence type="inferred from homology"/>
<sequence length="377" mass="42821">MQPVFLMQPSSSVGSISSQTIISTTTNESSTGSAREISSQILSDEEADNLIVKLFNCITIDSRNRKVVNDVLNNINIIENMIARSKEILQKECSLLEIPAPIHICGDIHGQFVDLLRIFRQCGRPPYERYLFMGDYVDRGPNSLEVISLLLLLKIRFPAKIFLLRGNHECSFINQAYGFREELEERFQNGDLLWVKFQDLFNWLPFAACVGKRILCMHGGLSPKMTNLDVLRHLKRPVDPIDDSIEVDLLWSDPDAQMSNGPNDPNFVPSLRGISHHFNQSAVLAICQQCELDFIVRAHQVVQDGYEFFAGRHMITIFSAPNYCGKFNNCGAILAIDEELRCSFVTLTPSKYRLKIRGNKQEEVDIDDAINEYDDKI</sequence>
<keyword evidence="5" id="KW-0464">Manganese</keyword>
<evidence type="ECO:0000256" key="8">
    <source>
        <dbReference type="RuleBase" id="RU004273"/>
    </source>
</evidence>
<keyword evidence="2" id="KW-0479">Metal-binding</keyword>
<dbReference type="GO" id="GO:0005634">
    <property type="term" value="C:nucleus"/>
    <property type="evidence" value="ECO:0007669"/>
    <property type="project" value="TreeGrafter"/>
</dbReference>
<dbReference type="GO" id="GO:0004722">
    <property type="term" value="F:protein serine/threonine phosphatase activity"/>
    <property type="evidence" value="ECO:0007669"/>
    <property type="project" value="UniProtKB-EC"/>
</dbReference>
<dbReference type="GO" id="GO:0005737">
    <property type="term" value="C:cytoplasm"/>
    <property type="evidence" value="ECO:0007669"/>
    <property type="project" value="TreeGrafter"/>
</dbReference>
<keyword evidence="11" id="KW-1185">Reference proteome</keyword>
<comment type="catalytic activity">
    <reaction evidence="7 8">
        <text>O-phospho-L-threonyl-[protein] + H2O = L-threonyl-[protein] + phosphate</text>
        <dbReference type="Rhea" id="RHEA:47004"/>
        <dbReference type="Rhea" id="RHEA-COMP:11060"/>
        <dbReference type="Rhea" id="RHEA-COMP:11605"/>
        <dbReference type="ChEBI" id="CHEBI:15377"/>
        <dbReference type="ChEBI" id="CHEBI:30013"/>
        <dbReference type="ChEBI" id="CHEBI:43474"/>
        <dbReference type="ChEBI" id="CHEBI:61977"/>
        <dbReference type="EC" id="3.1.3.16"/>
    </reaction>
</comment>
<dbReference type="Gene3D" id="3.60.21.10">
    <property type="match status" value="1"/>
</dbReference>
<dbReference type="InterPro" id="IPR029052">
    <property type="entry name" value="Metallo-depent_PP-like"/>
</dbReference>
<dbReference type="PANTHER" id="PTHR11668">
    <property type="entry name" value="SERINE/THREONINE PROTEIN PHOSPHATASE"/>
    <property type="match status" value="1"/>
</dbReference>
<dbReference type="PRINTS" id="PR00114">
    <property type="entry name" value="STPHPHTASE"/>
</dbReference>
<dbReference type="OrthoDB" id="5859363at2759"/>
<accession>A0A8J2MSM9</accession>
<dbReference type="Proteomes" id="UP000746747">
    <property type="component" value="Unassembled WGS sequence"/>
</dbReference>
<protein>
    <recommendedName>
        <fullName evidence="8">Serine/threonine-protein phosphatase</fullName>
        <ecNumber evidence="8">3.1.3.16</ecNumber>
    </recommendedName>
</protein>
<dbReference type="EC" id="3.1.3.16" evidence="8"/>
<dbReference type="InterPro" id="IPR050341">
    <property type="entry name" value="PP1_catalytic_subunit"/>
</dbReference>
<evidence type="ECO:0000313" key="11">
    <source>
        <dbReference type="Proteomes" id="UP000746747"/>
    </source>
</evidence>
<evidence type="ECO:0000256" key="6">
    <source>
        <dbReference type="ARBA" id="ARBA00047761"/>
    </source>
</evidence>
<reference evidence="10" key="1">
    <citation type="submission" date="2021-09" db="EMBL/GenBank/DDBJ databases">
        <authorList>
            <consortium name="Pathogen Informatics"/>
        </authorList>
    </citation>
    <scope>NUCLEOTIDE SEQUENCE</scope>
</reference>
<organism evidence="10 11">
    <name type="scientific">Cercopithifilaria johnstoni</name>
    <dbReference type="NCBI Taxonomy" id="2874296"/>
    <lineage>
        <taxon>Eukaryota</taxon>
        <taxon>Metazoa</taxon>
        <taxon>Ecdysozoa</taxon>
        <taxon>Nematoda</taxon>
        <taxon>Chromadorea</taxon>
        <taxon>Rhabditida</taxon>
        <taxon>Spirurina</taxon>
        <taxon>Spiruromorpha</taxon>
        <taxon>Filarioidea</taxon>
        <taxon>Onchocercidae</taxon>
        <taxon>Cercopithifilaria</taxon>
    </lineage>
</organism>
<dbReference type="Pfam" id="PF00149">
    <property type="entry name" value="Metallophos"/>
    <property type="match status" value="1"/>
</dbReference>
<dbReference type="SUPFAM" id="SSF56300">
    <property type="entry name" value="Metallo-dependent phosphatases"/>
    <property type="match status" value="1"/>
</dbReference>
<name>A0A8J2MSM9_9BILA</name>
<dbReference type="AlphaFoldDB" id="A0A8J2MSM9"/>
<dbReference type="SMART" id="SM00156">
    <property type="entry name" value="PP2Ac"/>
    <property type="match status" value="1"/>
</dbReference>
<comment type="caution">
    <text evidence="10">The sequence shown here is derived from an EMBL/GenBank/DDBJ whole genome shotgun (WGS) entry which is preliminary data.</text>
</comment>
<evidence type="ECO:0000256" key="5">
    <source>
        <dbReference type="ARBA" id="ARBA00023211"/>
    </source>
</evidence>
<comment type="cofactor">
    <cofactor evidence="1">
        <name>Mn(2+)</name>
        <dbReference type="ChEBI" id="CHEBI:29035"/>
    </cofactor>
</comment>
<keyword evidence="3 8" id="KW-0378">Hydrolase</keyword>
<feature type="domain" description="Serine/threonine specific protein phosphatases" evidence="9">
    <location>
        <begin position="164"/>
        <end position="169"/>
    </location>
</feature>
<evidence type="ECO:0000259" key="9">
    <source>
        <dbReference type="PROSITE" id="PS00125"/>
    </source>
</evidence>
<evidence type="ECO:0000256" key="4">
    <source>
        <dbReference type="ARBA" id="ARBA00022912"/>
    </source>
</evidence>
<comment type="similarity">
    <text evidence="8">Belongs to the PPP phosphatase family.</text>
</comment>
<comment type="catalytic activity">
    <reaction evidence="6">
        <text>O-phospho-L-seryl-[protein] + H2O = L-seryl-[protein] + phosphate</text>
        <dbReference type="Rhea" id="RHEA:20629"/>
        <dbReference type="Rhea" id="RHEA-COMP:9863"/>
        <dbReference type="Rhea" id="RHEA-COMP:11604"/>
        <dbReference type="ChEBI" id="CHEBI:15377"/>
        <dbReference type="ChEBI" id="CHEBI:29999"/>
        <dbReference type="ChEBI" id="CHEBI:43474"/>
        <dbReference type="ChEBI" id="CHEBI:83421"/>
        <dbReference type="EC" id="3.1.3.16"/>
    </reaction>
</comment>
<evidence type="ECO:0000256" key="7">
    <source>
        <dbReference type="ARBA" id="ARBA00048336"/>
    </source>
</evidence>
<dbReference type="PANTHER" id="PTHR11668:SF300">
    <property type="entry name" value="SERINE_THREONINE-PROTEIN PHOSPHATASE"/>
    <property type="match status" value="1"/>
</dbReference>
<dbReference type="InterPro" id="IPR004843">
    <property type="entry name" value="Calcineurin-like_PHP"/>
</dbReference>
<dbReference type="InterPro" id="IPR006186">
    <property type="entry name" value="Ser/Thr-sp_prot-phosphatase"/>
</dbReference>
<dbReference type="GO" id="GO:0046872">
    <property type="term" value="F:metal ion binding"/>
    <property type="evidence" value="ECO:0007669"/>
    <property type="project" value="UniProtKB-KW"/>
</dbReference>